<proteinExistence type="predicted"/>
<protein>
    <submittedName>
        <fullName evidence="1">Transposase</fullName>
    </submittedName>
</protein>
<dbReference type="Proteomes" id="UP000007437">
    <property type="component" value="Chromosome"/>
</dbReference>
<dbReference type="HOGENOM" id="CLU_128110_6_0_4"/>
<dbReference type="KEGG" id="brh:RBRH_03978"/>
<dbReference type="Pfam" id="PF05717">
    <property type="entry name" value="TnpB_IS66"/>
    <property type="match status" value="1"/>
</dbReference>
<dbReference type="InterPro" id="IPR008878">
    <property type="entry name" value="Transposase_IS66_Orf2"/>
</dbReference>
<dbReference type="eggNOG" id="COG3436">
    <property type="taxonomic scope" value="Bacteria"/>
</dbReference>
<sequence length="62" mass="7034">MVARVATMMRIDEIWLATEPIDMRAGIDTILAHVVRVFGAARPHHAYLFANRDSTRMKVLVV</sequence>
<gene>
    <name evidence="1" type="ordered locus">RBRH_03978</name>
</gene>
<name>E5AS65_MYCRK</name>
<dbReference type="STRING" id="882378.RBRH_03978"/>
<dbReference type="EMBL" id="FR687359">
    <property type="protein sequence ID" value="CBW75447.1"/>
    <property type="molecule type" value="Genomic_DNA"/>
</dbReference>
<organism evidence="1 2">
    <name type="scientific">Mycetohabitans rhizoxinica (strain DSM 19002 / CIP 109453 / HKI 454)</name>
    <name type="common">Paraburkholderia rhizoxinica</name>
    <dbReference type="NCBI Taxonomy" id="882378"/>
    <lineage>
        <taxon>Bacteria</taxon>
        <taxon>Pseudomonadati</taxon>
        <taxon>Pseudomonadota</taxon>
        <taxon>Betaproteobacteria</taxon>
        <taxon>Burkholderiales</taxon>
        <taxon>Burkholderiaceae</taxon>
        <taxon>Mycetohabitans</taxon>
    </lineage>
</organism>
<reference evidence="1 2" key="1">
    <citation type="journal article" date="2011" name="J. Bacteriol.">
        <title>Complete genome sequence of Burkholderia rhizoxinica, an endosymbiont of Rhizopus microsporus.</title>
        <authorList>
            <person name="Lackner G."/>
            <person name="Moebius N."/>
            <person name="Partida-Martinez L."/>
            <person name="Hertweck C."/>
        </authorList>
    </citation>
    <scope>NUCLEOTIDE SEQUENCE [LARGE SCALE GENOMIC DNA]</scope>
    <source>
        <strain evidence="2">DSM 19002 / CIP 109453 / HKI 454</strain>
    </source>
</reference>
<evidence type="ECO:0000313" key="2">
    <source>
        <dbReference type="Proteomes" id="UP000007437"/>
    </source>
</evidence>
<accession>E5AS65</accession>
<dbReference type="AlphaFoldDB" id="E5AS65"/>
<evidence type="ECO:0000313" key="1">
    <source>
        <dbReference type="EMBL" id="CBW75447.1"/>
    </source>
</evidence>